<proteinExistence type="predicted"/>
<comment type="caution">
    <text evidence="3">The sequence shown here is derived from an EMBL/GenBank/DDBJ whole genome shotgun (WGS) entry which is preliminary data.</text>
</comment>
<name>A0ABN3V4Y4_9PSEU</name>
<reference evidence="3 4" key="1">
    <citation type="journal article" date="2019" name="Int. J. Syst. Evol. Microbiol.">
        <title>The Global Catalogue of Microorganisms (GCM) 10K type strain sequencing project: providing services to taxonomists for standard genome sequencing and annotation.</title>
        <authorList>
            <consortium name="The Broad Institute Genomics Platform"/>
            <consortium name="The Broad Institute Genome Sequencing Center for Infectious Disease"/>
            <person name="Wu L."/>
            <person name="Ma J."/>
        </authorList>
    </citation>
    <scope>NUCLEOTIDE SEQUENCE [LARGE SCALE GENOMIC DNA]</scope>
    <source>
        <strain evidence="3 4">JCM 9383</strain>
    </source>
</reference>
<dbReference type="RefSeq" id="WP_344678207.1">
    <property type="nucleotide sequence ID" value="NZ_BAAAUX010000005.1"/>
</dbReference>
<feature type="transmembrane region" description="Helical" evidence="2">
    <location>
        <begin position="99"/>
        <end position="116"/>
    </location>
</feature>
<sequence>MKWLPGGWARADRVDPERGTVPAGQNQRGTARYTAADDETVRAQPRQQDRPPAPTVLSGEAQDVDVSASTFRTLLIGGGISGLFTVLCAATLVNRGATVGMWVWQLVFGVIFLWFLSSSRGMLSSRGFLLDRSGFYARTRGEVVGVSWDEIAAVGVGSLPWIQHNRPIPPDRRHALEFYPADRGFAARHPEFERWRVEEPPSMPGLPAERYRFHLPPFSRLPRSLEHGVQAVAPRKWVGHYKRELPPAS</sequence>
<gene>
    <name evidence="3" type="ORF">GCM10010470_10130</name>
</gene>
<protein>
    <submittedName>
        <fullName evidence="3">Uncharacterized protein</fullName>
    </submittedName>
</protein>
<keyword evidence="2" id="KW-0472">Membrane</keyword>
<feature type="region of interest" description="Disordered" evidence="1">
    <location>
        <begin position="1"/>
        <end position="59"/>
    </location>
</feature>
<keyword evidence="2" id="KW-0812">Transmembrane</keyword>
<feature type="transmembrane region" description="Helical" evidence="2">
    <location>
        <begin position="74"/>
        <end position="93"/>
    </location>
</feature>
<evidence type="ECO:0000313" key="3">
    <source>
        <dbReference type="EMBL" id="GAA2778677.1"/>
    </source>
</evidence>
<keyword evidence="2" id="KW-1133">Transmembrane helix</keyword>
<accession>A0ABN3V4Y4</accession>
<organism evidence="3 4">
    <name type="scientific">Saccharopolyspora taberi</name>
    <dbReference type="NCBI Taxonomy" id="60895"/>
    <lineage>
        <taxon>Bacteria</taxon>
        <taxon>Bacillati</taxon>
        <taxon>Actinomycetota</taxon>
        <taxon>Actinomycetes</taxon>
        <taxon>Pseudonocardiales</taxon>
        <taxon>Pseudonocardiaceae</taxon>
        <taxon>Saccharopolyspora</taxon>
    </lineage>
</organism>
<dbReference type="EMBL" id="BAAAUX010000005">
    <property type="protein sequence ID" value="GAA2778677.1"/>
    <property type="molecule type" value="Genomic_DNA"/>
</dbReference>
<keyword evidence="4" id="KW-1185">Reference proteome</keyword>
<evidence type="ECO:0000313" key="4">
    <source>
        <dbReference type="Proteomes" id="UP001500979"/>
    </source>
</evidence>
<dbReference type="Proteomes" id="UP001500979">
    <property type="component" value="Unassembled WGS sequence"/>
</dbReference>
<evidence type="ECO:0000256" key="1">
    <source>
        <dbReference type="SAM" id="MobiDB-lite"/>
    </source>
</evidence>
<evidence type="ECO:0000256" key="2">
    <source>
        <dbReference type="SAM" id="Phobius"/>
    </source>
</evidence>